<dbReference type="STRING" id="1802619.A2797_02680"/>
<gene>
    <name evidence="3" type="ORF">A2797_02680</name>
</gene>
<name>A0A1F4VG73_UNCKA</name>
<dbReference type="AlphaFoldDB" id="A0A1F4VG73"/>
<dbReference type="Proteomes" id="UP000179005">
    <property type="component" value="Unassembled WGS sequence"/>
</dbReference>
<keyword evidence="2" id="KW-1133">Transmembrane helix</keyword>
<evidence type="ECO:0000256" key="2">
    <source>
        <dbReference type="SAM" id="Phobius"/>
    </source>
</evidence>
<keyword evidence="2" id="KW-0472">Membrane</keyword>
<accession>A0A1F4VG73</accession>
<keyword evidence="2" id="KW-0812">Transmembrane</keyword>
<feature type="transmembrane region" description="Helical" evidence="2">
    <location>
        <begin position="20"/>
        <end position="40"/>
    </location>
</feature>
<organism evidence="3 4">
    <name type="scientific">candidate division WWE3 bacterium RIFCSPHIGHO2_01_FULL_48_15</name>
    <dbReference type="NCBI Taxonomy" id="1802619"/>
    <lineage>
        <taxon>Bacteria</taxon>
        <taxon>Katanobacteria</taxon>
    </lineage>
</organism>
<feature type="region of interest" description="Disordered" evidence="1">
    <location>
        <begin position="66"/>
        <end position="87"/>
    </location>
</feature>
<protein>
    <recommendedName>
        <fullName evidence="5">YtxH domain-containing protein</fullName>
    </recommendedName>
</protein>
<evidence type="ECO:0000313" key="4">
    <source>
        <dbReference type="Proteomes" id="UP000179005"/>
    </source>
</evidence>
<evidence type="ECO:0000313" key="3">
    <source>
        <dbReference type="EMBL" id="OGC55938.1"/>
    </source>
</evidence>
<proteinExistence type="predicted"/>
<sequence length="87" mass="9124">MTKQNQKQQDKEKGGFNPLAAAITGAIVGAGVAIAGAVALKDKKNQARVKQAFANVKDQAIGYMKNMRKDTQSKGGTVGPKPPEGQK</sequence>
<reference evidence="3 4" key="1">
    <citation type="journal article" date="2016" name="Nat. Commun.">
        <title>Thousands of microbial genomes shed light on interconnected biogeochemical processes in an aquifer system.</title>
        <authorList>
            <person name="Anantharaman K."/>
            <person name="Brown C.T."/>
            <person name="Hug L.A."/>
            <person name="Sharon I."/>
            <person name="Castelle C.J."/>
            <person name="Probst A.J."/>
            <person name="Thomas B.C."/>
            <person name="Singh A."/>
            <person name="Wilkins M.J."/>
            <person name="Karaoz U."/>
            <person name="Brodie E.L."/>
            <person name="Williams K.H."/>
            <person name="Hubbard S.S."/>
            <person name="Banfield J.F."/>
        </authorList>
    </citation>
    <scope>NUCLEOTIDE SEQUENCE [LARGE SCALE GENOMIC DNA]</scope>
</reference>
<comment type="caution">
    <text evidence="3">The sequence shown here is derived from an EMBL/GenBank/DDBJ whole genome shotgun (WGS) entry which is preliminary data.</text>
</comment>
<dbReference type="EMBL" id="MEVC01000007">
    <property type="protein sequence ID" value="OGC55938.1"/>
    <property type="molecule type" value="Genomic_DNA"/>
</dbReference>
<evidence type="ECO:0000256" key="1">
    <source>
        <dbReference type="SAM" id="MobiDB-lite"/>
    </source>
</evidence>
<evidence type="ECO:0008006" key="5">
    <source>
        <dbReference type="Google" id="ProtNLM"/>
    </source>
</evidence>